<dbReference type="EMBL" id="JARMAB010000017">
    <property type="protein sequence ID" value="MED1203853.1"/>
    <property type="molecule type" value="Genomic_DNA"/>
</dbReference>
<evidence type="ECO:0000256" key="3">
    <source>
        <dbReference type="PROSITE-ProRule" id="PRU00335"/>
    </source>
</evidence>
<dbReference type="InterPro" id="IPR009057">
    <property type="entry name" value="Homeodomain-like_sf"/>
</dbReference>
<feature type="domain" description="HTH tetR-type" evidence="4">
    <location>
        <begin position="9"/>
        <end position="69"/>
    </location>
</feature>
<evidence type="ECO:0000313" key="6">
    <source>
        <dbReference type="Proteomes" id="UP001341444"/>
    </source>
</evidence>
<dbReference type="Proteomes" id="UP001341444">
    <property type="component" value="Unassembled WGS sequence"/>
</dbReference>
<dbReference type="RefSeq" id="WP_066268108.1">
    <property type="nucleotide sequence ID" value="NZ_JARMAB010000017.1"/>
</dbReference>
<comment type="caution">
    <text evidence="5">The sequence shown here is derived from an EMBL/GenBank/DDBJ whole genome shotgun (WGS) entry which is preliminary data.</text>
</comment>
<dbReference type="Gene3D" id="1.10.357.10">
    <property type="entry name" value="Tetracycline Repressor, domain 2"/>
    <property type="match status" value="1"/>
</dbReference>
<dbReference type="PANTHER" id="PTHR43479">
    <property type="entry name" value="ACREF/ENVCD OPERON REPRESSOR-RELATED"/>
    <property type="match status" value="1"/>
</dbReference>
<sequence>MDGYQRRTERKKEMIKQAALNLFSSYGADKVSVAEISKKANVSPVTIYNYFGSKDELLRAVLVDYMDKSFEEYRELIYSDRPFSEKIEQVIFRKTETAKELSPEFLQSLTDPGIQALFEEYTNEKSMPLAMELIDQGKKQGYINPKLTTEAILFYIHIFTETTQKKEGLGLLSKDALIDLVELFFYGLMGSAQLQREQ</sequence>
<organism evidence="5 6">
    <name type="scientific">Heyndrickxia acidicola</name>
    <dbReference type="NCBI Taxonomy" id="209389"/>
    <lineage>
        <taxon>Bacteria</taxon>
        <taxon>Bacillati</taxon>
        <taxon>Bacillota</taxon>
        <taxon>Bacilli</taxon>
        <taxon>Bacillales</taxon>
        <taxon>Bacillaceae</taxon>
        <taxon>Heyndrickxia</taxon>
    </lineage>
</organism>
<protein>
    <submittedName>
        <fullName evidence="5">TetR/AcrR family transcriptional regulator</fullName>
    </submittedName>
</protein>
<dbReference type="PANTHER" id="PTHR43479:SF21">
    <property type="entry name" value="TRANSCRIPTIONAL REGULATOR, TETR FAMILY"/>
    <property type="match status" value="1"/>
</dbReference>
<dbReference type="PRINTS" id="PR00455">
    <property type="entry name" value="HTHTETR"/>
</dbReference>
<dbReference type="InterPro" id="IPR050624">
    <property type="entry name" value="HTH-type_Tx_Regulator"/>
</dbReference>
<dbReference type="Pfam" id="PF00440">
    <property type="entry name" value="TetR_N"/>
    <property type="match status" value="1"/>
</dbReference>
<evidence type="ECO:0000256" key="2">
    <source>
        <dbReference type="ARBA" id="ARBA00023125"/>
    </source>
</evidence>
<evidence type="ECO:0000259" key="4">
    <source>
        <dbReference type="PROSITE" id="PS50977"/>
    </source>
</evidence>
<dbReference type="InterPro" id="IPR001647">
    <property type="entry name" value="HTH_TetR"/>
</dbReference>
<dbReference type="PROSITE" id="PS50977">
    <property type="entry name" value="HTH_TETR_2"/>
    <property type="match status" value="1"/>
</dbReference>
<reference evidence="5 6" key="1">
    <citation type="submission" date="2023-03" db="EMBL/GenBank/DDBJ databases">
        <title>Bacillus Genome Sequencing.</title>
        <authorList>
            <person name="Dunlap C."/>
        </authorList>
    </citation>
    <scope>NUCLEOTIDE SEQUENCE [LARGE SCALE GENOMIC DNA]</scope>
    <source>
        <strain evidence="5 6">B-23453</strain>
    </source>
</reference>
<evidence type="ECO:0000313" key="5">
    <source>
        <dbReference type="EMBL" id="MED1203853.1"/>
    </source>
</evidence>
<accession>A0ABU6MHH8</accession>
<keyword evidence="1" id="KW-0678">Repressor</keyword>
<proteinExistence type="predicted"/>
<gene>
    <name evidence="5" type="ORF">P4T90_12335</name>
</gene>
<name>A0ABU6MHH8_9BACI</name>
<evidence type="ECO:0000256" key="1">
    <source>
        <dbReference type="ARBA" id="ARBA00022491"/>
    </source>
</evidence>
<dbReference type="SUPFAM" id="SSF46689">
    <property type="entry name" value="Homeodomain-like"/>
    <property type="match status" value="1"/>
</dbReference>
<feature type="DNA-binding region" description="H-T-H motif" evidence="3">
    <location>
        <begin position="32"/>
        <end position="51"/>
    </location>
</feature>
<keyword evidence="2 3" id="KW-0238">DNA-binding</keyword>
<keyword evidence="6" id="KW-1185">Reference proteome</keyword>